<dbReference type="AlphaFoldDB" id="S7QND6"/>
<protein>
    <recommendedName>
        <fullName evidence="6">NAP-domain-containing protein</fullName>
    </recommendedName>
</protein>
<reference evidence="4 5" key="1">
    <citation type="journal article" date="2012" name="Science">
        <title>The Paleozoic origin of enzymatic lignin decomposition reconstructed from 31 fungal genomes.</title>
        <authorList>
            <person name="Floudas D."/>
            <person name="Binder M."/>
            <person name="Riley R."/>
            <person name="Barry K."/>
            <person name="Blanchette R.A."/>
            <person name="Henrissat B."/>
            <person name="Martinez A.T."/>
            <person name="Otillar R."/>
            <person name="Spatafora J.W."/>
            <person name="Yadav J.S."/>
            <person name="Aerts A."/>
            <person name="Benoit I."/>
            <person name="Boyd A."/>
            <person name="Carlson A."/>
            <person name="Copeland A."/>
            <person name="Coutinho P.M."/>
            <person name="de Vries R.P."/>
            <person name="Ferreira P."/>
            <person name="Findley K."/>
            <person name="Foster B."/>
            <person name="Gaskell J."/>
            <person name="Glotzer D."/>
            <person name="Gorecki P."/>
            <person name="Heitman J."/>
            <person name="Hesse C."/>
            <person name="Hori C."/>
            <person name="Igarashi K."/>
            <person name="Jurgens J.A."/>
            <person name="Kallen N."/>
            <person name="Kersten P."/>
            <person name="Kohler A."/>
            <person name="Kuees U."/>
            <person name="Kumar T.K.A."/>
            <person name="Kuo A."/>
            <person name="LaButti K."/>
            <person name="Larrondo L.F."/>
            <person name="Lindquist E."/>
            <person name="Ling A."/>
            <person name="Lombard V."/>
            <person name="Lucas S."/>
            <person name="Lundell T."/>
            <person name="Martin R."/>
            <person name="McLaughlin D.J."/>
            <person name="Morgenstern I."/>
            <person name="Morin E."/>
            <person name="Murat C."/>
            <person name="Nagy L.G."/>
            <person name="Nolan M."/>
            <person name="Ohm R.A."/>
            <person name="Patyshakuliyeva A."/>
            <person name="Rokas A."/>
            <person name="Ruiz-Duenas F.J."/>
            <person name="Sabat G."/>
            <person name="Salamov A."/>
            <person name="Samejima M."/>
            <person name="Schmutz J."/>
            <person name="Slot J.C."/>
            <person name="St John F."/>
            <person name="Stenlid J."/>
            <person name="Sun H."/>
            <person name="Sun S."/>
            <person name="Syed K."/>
            <person name="Tsang A."/>
            <person name="Wiebenga A."/>
            <person name="Young D."/>
            <person name="Pisabarro A."/>
            <person name="Eastwood D.C."/>
            <person name="Martin F."/>
            <person name="Cullen D."/>
            <person name="Grigoriev I.V."/>
            <person name="Hibbett D.S."/>
        </authorList>
    </citation>
    <scope>NUCLEOTIDE SEQUENCE [LARGE SCALE GENOMIC DNA]</scope>
    <source>
        <strain evidence="4 5">ATCC 11539</strain>
    </source>
</reference>
<feature type="compositionally biased region" description="Acidic residues" evidence="3">
    <location>
        <begin position="240"/>
        <end position="258"/>
    </location>
</feature>
<feature type="region of interest" description="Disordered" evidence="3">
    <location>
        <begin position="1"/>
        <end position="20"/>
    </location>
</feature>
<gene>
    <name evidence="4" type="ORF">GLOTRDRAFT_53702</name>
</gene>
<evidence type="ECO:0000256" key="1">
    <source>
        <dbReference type="ARBA" id="ARBA00009947"/>
    </source>
</evidence>
<dbReference type="eggNOG" id="KOG1508">
    <property type="taxonomic scope" value="Eukaryota"/>
</dbReference>
<dbReference type="STRING" id="670483.S7QND6"/>
<dbReference type="GO" id="GO:0006334">
    <property type="term" value="P:nucleosome assembly"/>
    <property type="evidence" value="ECO:0007669"/>
    <property type="project" value="InterPro"/>
</dbReference>
<evidence type="ECO:0000313" key="4">
    <source>
        <dbReference type="EMBL" id="EPQ61018.1"/>
    </source>
</evidence>
<dbReference type="InterPro" id="IPR002164">
    <property type="entry name" value="NAP_family"/>
</dbReference>
<feature type="region of interest" description="Disordered" evidence="3">
    <location>
        <begin position="235"/>
        <end position="270"/>
    </location>
</feature>
<dbReference type="InterPro" id="IPR037231">
    <property type="entry name" value="NAP-like_sf"/>
</dbReference>
<dbReference type="SUPFAM" id="SSF143113">
    <property type="entry name" value="NAP-like"/>
    <property type="match status" value="1"/>
</dbReference>
<evidence type="ECO:0000313" key="5">
    <source>
        <dbReference type="Proteomes" id="UP000030669"/>
    </source>
</evidence>
<dbReference type="HOGENOM" id="CLU_079108_0_0_1"/>
<dbReference type="Gene3D" id="3.30.1120.90">
    <property type="entry name" value="Nucleosome assembly protein"/>
    <property type="match status" value="1"/>
</dbReference>
<evidence type="ECO:0008006" key="6">
    <source>
        <dbReference type="Google" id="ProtNLM"/>
    </source>
</evidence>
<keyword evidence="5" id="KW-1185">Reference proteome</keyword>
<dbReference type="KEGG" id="gtr:GLOTRDRAFT_53702"/>
<accession>S7QND6</accession>
<dbReference type="RefSeq" id="XP_007860413.1">
    <property type="nucleotide sequence ID" value="XM_007862222.1"/>
</dbReference>
<dbReference type="Pfam" id="PF00956">
    <property type="entry name" value="NAP"/>
    <property type="match status" value="1"/>
</dbReference>
<proteinExistence type="inferred from homology"/>
<dbReference type="GO" id="GO:0005634">
    <property type="term" value="C:nucleus"/>
    <property type="evidence" value="ECO:0007669"/>
    <property type="project" value="InterPro"/>
</dbReference>
<evidence type="ECO:0000256" key="2">
    <source>
        <dbReference type="RuleBase" id="RU003876"/>
    </source>
</evidence>
<organism evidence="4 5">
    <name type="scientific">Gloeophyllum trabeum (strain ATCC 11539 / FP-39264 / Madison 617)</name>
    <name type="common">Brown rot fungus</name>
    <dbReference type="NCBI Taxonomy" id="670483"/>
    <lineage>
        <taxon>Eukaryota</taxon>
        <taxon>Fungi</taxon>
        <taxon>Dikarya</taxon>
        <taxon>Basidiomycota</taxon>
        <taxon>Agaricomycotina</taxon>
        <taxon>Agaricomycetes</taxon>
        <taxon>Gloeophyllales</taxon>
        <taxon>Gloeophyllaceae</taxon>
        <taxon>Gloeophyllum</taxon>
    </lineage>
</organism>
<dbReference type="OMA" id="WPVALMN"/>
<comment type="similarity">
    <text evidence="1 2">Belongs to the nucleosome assembly protein (NAP) family.</text>
</comment>
<name>S7QND6_GLOTA</name>
<sequence>MAQGTKRASPGADVEKNPLADVELNDEQAAKLQAVTKEMSRVELLLERRAQEKLRPVYEKRREICKNISKFWPVALLNHQMFALHAQHQTDQVALSYLEDLWIERDPKEPRVFTVEFYFKENPYFSNSVLKKEYKYIPPPSAANEVPDEDGITDSVLDFSWERDVEAVAFKIDWKDDSKNLTKLYPRETTDPDDDMPSEGGSFFNYFESAEDPYDLGVLIANEVFPEAIDYFLGNMSGGDLDDSEDEDSGDSDEDEIDLEKPKPKKPKTA</sequence>
<dbReference type="PANTHER" id="PTHR11875">
    <property type="entry name" value="TESTIS-SPECIFIC Y-ENCODED PROTEIN"/>
    <property type="match status" value="1"/>
</dbReference>
<dbReference type="EMBL" id="KB469296">
    <property type="protein sequence ID" value="EPQ61018.1"/>
    <property type="molecule type" value="Genomic_DNA"/>
</dbReference>
<dbReference type="OrthoDB" id="19419at2759"/>
<evidence type="ECO:0000256" key="3">
    <source>
        <dbReference type="SAM" id="MobiDB-lite"/>
    </source>
</evidence>
<dbReference type="Proteomes" id="UP000030669">
    <property type="component" value="Unassembled WGS sequence"/>
</dbReference>
<dbReference type="GeneID" id="19306945"/>